<evidence type="ECO:0000313" key="2">
    <source>
        <dbReference type="EMBL" id="AXY73991.1"/>
    </source>
</evidence>
<proteinExistence type="predicted"/>
<evidence type="ECO:0000313" key="3">
    <source>
        <dbReference type="Proteomes" id="UP000263900"/>
    </source>
</evidence>
<sequence length="964" mass="111119">MYKKGLISRIILLIYLLMHKCFLLAVGLLVYGLLPAQQFGGHPTRTQWSQINTDTVRVIFPAGYRQQAAAIAGMVHRLGQQTTQTLGQDFRKISIVLQPQTTISNGYVGLGPWRSEFYLTTPQNSFDLGSLSWHRTLALHEYRHVQQYNNFRKGVSKAFYYLFGQQGLELVNSAAVPNWFWEGDAVYQETSLSEQGRGRLPAFFNGYRSLWSAHKHYSWMKLRNGSLRDFVPDHYKLGYMMVAYGREKYGADIWGKVTDDAVRYNGLFYPFQRAVKKYTGKDYKTFRKEAIGYFQSSLATQPQDSTVDGWAQQHRHFVADEEYPQWMDDQTLIFVSSSYKKIPAFYIRNVLGGMDLKLRVKDISLDNYFSYRNGRVVYAAYQPDIRWRWEDYSVIKWLDANTNQQRTLTHKSHYFAPDITEDGTQIVAVEVLPGAPSSLHLLNSADGALIKKLPNPDQLFYTYPKFFGNGQILSAVRNPKGAMSLGLINMADGSTEYLLPFSMNVIGFPTVHKDTISFTAAYKGQDRLFLLVNKKLFLFTPPVFTAATGHYQLQVAHGRFAWTAFTAVGDHLEQGVLNGSQLRPVEAAEFSTAPANFQVTGLATGKNTLQDELPTDTLYPVTSYPKAFRLFNFHSWRPIVEDPDYTFSIIGENVLNTLQSELYFNYNRDFRYKQFGGRFTYAALYPWIRLGSVYTIDRTTTSLAGRGVYYNTWENSIGLQVPLNLTSGRYNRALTVGSDLIYNKPYFQGIYKDSFDDRSFGYLSSYVSFSNQLQTARQQIFPHLAQSIYLNYSRAFINRQGNQFVATANWYFPGFSRDHNIIINTAFHGRDTSATYNFPTAFPFARGYVGLNQHRMFKLGANYHMALAYPDWGFANIIYFTRVRTNLFYDFVRVQDYDYRSSPRPKIEVDFRSYGAEVYFDTKWWNQHNVTFGFRYSRLQDLSRLNPSANRWEFIVPVNLLGRD</sequence>
<reference evidence="2 3" key="1">
    <citation type="submission" date="2018-09" db="EMBL/GenBank/DDBJ databases">
        <title>Genome sequencing of strain 6GH32-13.</title>
        <authorList>
            <person name="Weon H.-Y."/>
            <person name="Heo J."/>
            <person name="Kwon S.-W."/>
        </authorList>
    </citation>
    <scope>NUCLEOTIDE SEQUENCE [LARGE SCALE GENOMIC DNA]</scope>
    <source>
        <strain evidence="2 3">5GH32-13</strain>
    </source>
</reference>
<keyword evidence="3" id="KW-1185">Reference proteome</keyword>
<accession>A0A3B7MU29</accession>
<evidence type="ECO:0008006" key="4">
    <source>
        <dbReference type="Google" id="ProtNLM"/>
    </source>
</evidence>
<keyword evidence="1" id="KW-0812">Transmembrane</keyword>
<gene>
    <name evidence="2" type="ORF">D3H65_08345</name>
</gene>
<dbReference type="Proteomes" id="UP000263900">
    <property type="component" value="Chromosome"/>
</dbReference>
<organism evidence="2 3">
    <name type="scientific">Paraflavitalea soli</name>
    <dbReference type="NCBI Taxonomy" id="2315862"/>
    <lineage>
        <taxon>Bacteria</taxon>
        <taxon>Pseudomonadati</taxon>
        <taxon>Bacteroidota</taxon>
        <taxon>Chitinophagia</taxon>
        <taxon>Chitinophagales</taxon>
        <taxon>Chitinophagaceae</taxon>
        <taxon>Paraflavitalea</taxon>
    </lineage>
</organism>
<feature type="transmembrane region" description="Helical" evidence="1">
    <location>
        <begin position="12"/>
        <end position="34"/>
    </location>
</feature>
<name>A0A3B7MU29_9BACT</name>
<dbReference type="OrthoDB" id="9799878at2"/>
<evidence type="ECO:0000256" key="1">
    <source>
        <dbReference type="SAM" id="Phobius"/>
    </source>
</evidence>
<keyword evidence="1" id="KW-1133">Transmembrane helix</keyword>
<dbReference type="KEGG" id="pseg:D3H65_08345"/>
<dbReference type="EMBL" id="CP032157">
    <property type="protein sequence ID" value="AXY73991.1"/>
    <property type="molecule type" value="Genomic_DNA"/>
</dbReference>
<dbReference type="AlphaFoldDB" id="A0A3B7MU29"/>
<protein>
    <recommendedName>
        <fullName evidence="4">DUF2268 domain-containing protein</fullName>
    </recommendedName>
</protein>
<dbReference type="SUPFAM" id="SSF82171">
    <property type="entry name" value="DPP6 N-terminal domain-like"/>
    <property type="match status" value="1"/>
</dbReference>
<keyword evidence="1" id="KW-0472">Membrane</keyword>